<dbReference type="InterPro" id="IPR018391">
    <property type="entry name" value="PQQ_b-propeller_rpt"/>
</dbReference>
<dbReference type="PANTHER" id="PTHR43289:SF34">
    <property type="entry name" value="SERINE_THREONINE-PROTEIN KINASE YBDM-RELATED"/>
    <property type="match status" value="1"/>
</dbReference>
<keyword evidence="4 5" id="KW-0067">ATP-binding</keyword>
<organism evidence="8 9">
    <name type="scientific">Catenulispora subtropica</name>
    <dbReference type="NCBI Taxonomy" id="450798"/>
    <lineage>
        <taxon>Bacteria</taxon>
        <taxon>Bacillati</taxon>
        <taxon>Actinomycetota</taxon>
        <taxon>Actinomycetes</taxon>
        <taxon>Catenulisporales</taxon>
        <taxon>Catenulisporaceae</taxon>
        <taxon>Catenulispora</taxon>
    </lineage>
</organism>
<feature type="region of interest" description="Disordered" evidence="6">
    <location>
        <begin position="385"/>
        <end position="440"/>
    </location>
</feature>
<dbReference type="InterPro" id="IPR011047">
    <property type="entry name" value="Quinoprotein_ADH-like_sf"/>
</dbReference>
<dbReference type="Proteomes" id="UP001499854">
    <property type="component" value="Unassembled WGS sequence"/>
</dbReference>
<dbReference type="Gene3D" id="3.30.200.20">
    <property type="entry name" value="Phosphorylase Kinase, domain 1"/>
    <property type="match status" value="1"/>
</dbReference>
<evidence type="ECO:0000256" key="5">
    <source>
        <dbReference type="PROSITE-ProRule" id="PRU10141"/>
    </source>
</evidence>
<dbReference type="InterPro" id="IPR002372">
    <property type="entry name" value="PQQ_rpt_dom"/>
</dbReference>
<dbReference type="SMART" id="SM00220">
    <property type="entry name" value="S_TKc"/>
    <property type="match status" value="1"/>
</dbReference>
<sequence>MEALKPEDPTRIGPFTPLARIGAGGMGRVFLARSRGGRPVAVKVIRAEYAEDERFRTRFRREVEAARTVNGLYTASVLDAGPDDEEPWLATAYIPGPSLQRVVQDHGPLPERSARVLGAGIAEALGAIHSAGLIHRDLKPSNVICGPDGPRVIDFGISHAVGGTSLTATGVVVGSPRYASPEQCRADAESSPASDVFALGGVLVYATTGIPPFGEGPDHVQLYLVVHEQPDLAAVPHSLRPIVSGCLEKNAADRPSIDELLDTLLPPDDARAAAVDWLPAAVHREMRNYAAAPSTGSTEVPTHERPEDDPVRSGRTAASRTEGSTHAPSAPTTPVPVASASADPANKGSHPTRRRLLTGFVGLGAMAASGGGAWFASARHSRKNAAQNAGATSPAATPGGQNLATGTAAPSTPATPHTPPSPHATGKYGEDWSSGTDLNRGGGAVIRGNRMFGVYTATSNNPNPQQSLVVLDTETGKSVFDPANISGVDAASGAGIAVDDQYIYTYGSGTVYAWHVEDGRQAWSKGGVLQASNSTNSMPFSGILGMLEGVLIIGAPMIDPQNPPCLAGFDVASQSRLWVHKPAELLTNLPADMTKTDDGISIQATVPRQGGQFYLTISDQTSLRVLKAVDPKSGKDLWHTPFTHRTENDAASPTPTVTGTTDHVYLTDMHSGSIHAYDLGGTWKWTHPDPDAPNHVTVPPQQRYTGPVAQADGVVYATNARSVIALDTSPKTASGATLWAKSKEFNGILGAPVVVGDKIWVEVNTPSNATSLALTVLNRSDGTVVQQYAMPPGPTGSSADMVIADPATPAVYVLTASGAVLGYRREQ</sequence>
<dbReference type="SMART" id="SM00564">
    <property type="entry name" value="PQQ"/>
    <property type="match status" value="3"/>
</dbReference>
<evidence type="ECO:0000259" key="7">
    <source>
        <dbReference type="PROSITE" id="PS50011"/>
    </source>
</evidence>
<evidence type="ECO:0000256" key="3">
    <source>
        <dbReference type="ARBA" id="ARBA00022777"/>
    </source>
</evidence>
<feature type="binding site" evidence="5">
    <location>
        <position position="43"/>
    </location>
    <ligand>
        <name>ATP</name>
        <dbReference type="ChEBI" id="CHEBI:30616"/>
    </ligand>
</feature>
<dbReference type="InterPro" id="IPR000719">
    <property type="entry name" value="Prot_kinase_dom"/>
</dbReference>
<dbReference type="Pfam" id="PF13360">
    <property type="entry name" value="PQQ_2"/>
    <property type="match status" value="1"/>
</dbReference>
<keyword evidence="3" id="KW-0418">Kinase</keyword>
<reference evidence="8 9" key="1">
    <citation type="journal article" date="2019" name="Int. J. Syst. Evol. Microbiol.">
        <title>The Global Catalogue of Microorganisms (GCM) 10K type strain sequencing project: providing services to taxonomists for standard genome sequencing and annotation.</title>
        <authorList>
            <consortium name="The Broad Institute Genomics Platform"/>
            <consortium name="The Broad Institute Genome Sequencing Center for Infectious Disease"/>
            <person name="Wu L."/>
            <person name="Ma J."/>
        </authorList>
    </citation>
    <scope>NUCLEOTIDE SEQUENCE [LARGE SCALE GENOMIC DNA]</scope>
    <source>
        <strain evidence="8 9">JCM 16013</strain>
    </source>
</reference>
<evidence type="ECO:0000313" key="9">
    <source>
        <dbReference type="Proteomes" id="UP001499854"/>
    </source>
</evidence>
<feature type="region of interest" description="Disordered" evidence="6">
    <location>
        <begin position="638"/>
        <end position="657"/>
    </location>
</feature>
<dbReference type="SUPFAM" id="SSF50998">
    <property type="entry name" value="Quinoprotein alcohol dehydrogenase-like"/>
    <property type="match status" value="1"/>
</dbReference>
<feature type="region of interest" description="Disordered" evidence="6">
    <location>
        <begin position="291"/>
        <end position="353"/>
    </location>
</feature>
<dbReference type="InterPro" id="IPR015943">
    <property type="entry name" value="WD40/YVTN_repeat-like_dom_sf"/>
</dbReference>
<evidence type="ECO:0000256" key="6">
    <source>
        <dbReference type="SAM" id="MobiDB-lite"/>
    </source>
</evidence>
<dbReference type="PROSITE" id="PS00107">
    <property type="entry name" value="PROTEIN_KINASE_ATP"/>
    <property type="match status" value="1"/>
</dbReference>
<comment type="caution">
    <text evidence="8">The sequence shown here is derived from an EMBL/GenBank/DDBJ whole genome shotgun (WGS) entry which is preliminary data.</text>
</comment>
<dbReference type="Gene3D" id="1.10.510.10">
    <property type="entry name" value="Transferase(Phosphotransferase) domain 1"/>
    <property type="match status" value="1"/>
</dbReference>
<keyword evidence="2 5" id="KW-0547">Nucleotide-binding</keyword>
<evidence type="ECO:0000256" key="4">
    <source>
        <dbReference type="ARBA" id="ARBA00022840"/>
    </source>
</evidence>
<accession>A0ABN2RHQ9</accession>
<evidence type="ECO:0000313" key="8">
    <source>
        <dbReference type="EMBL" id="GAA1969314.1"/>
    </source>
</evidence>
<feature type="compositionally biased region" description="Low complexity" evidence="6">
    <location>
        <begin position="324"/>
        <end position="345"/>
    </location>
</feature>
<name>A0ABN2RHQ9_9ACTN</name>
<evidence type="ECO:0000256" key="1">
    <source>
        <dbReference type="ARBA" id="ARBA00022679"/>
    </source>
</evidence>
<dbReference type="InterPro" id="IPR008271">
    <property type="entry name" value="Ser/Thr_kinase_AS"/>
</dbReference>
<dbReference type="PROSITE" id="PS00108">
    <property type="entry name" value="PROTEIN_KINASE_ST"/>
    <property type="match status" value="1"/>
</dbReference>
<proteinExistence type="predicted"/>
<dbReference type="Pfam" id="PF00069">
    <property type="entry name" value="Pkinase"/>
    <property type="match status" value="1"/>
</dbReference>
<feature type="compositionally biased region" description="Basic and acidic residues" evidence="6">
    <location>
        <begin position="638"/>
        <end position="648"/>
    </location>
</feature>
<gene>
    <name evidence="8" type="ORF">GCM10009838_30020</name>
</gene>
<evidence type="ECO:0000256" key="2">
    <source>
        <dbReference type="ARBA" id="ARBA00022741"/>
    </source>
</evidence>
<dbReference type="EMBL" id="BAAAQM010000014">
    <property type="protein sequence ID" value="GAA1969314.1"/>
    <property type="molecule type" value="Genomic_DNA"/>
</dbReference>
<protein>
    <recommendedName>
        <fullName evidence="7">Protein kinase domain-containing protein</fullName>
    </recommendedName>
</protein>
<dbReference type="Gene3D" id="2.130.10.10">
    <property type="entry name" value="YVTN repeat-like/Quinoprotein amine dehydrogenase"/>
    <property type="match status" value="2"/>
</dbReference>
<keyword evidence="9" id="KW-1185">Reference proteome</keyword>
<dbReference type="InterPro" id="IPR011009">
    <property type="entry name" value="Kinase-like_dom_sf"/>
</dbReference>
<dbReference type="InterPro" id="IPR017441">
    <property type="entry name" value="Protein_kinase_ATP_BS"/>
</dbReference>
<dbReference type="CDD" id="cd14014">
    <property type="entry name" value="STKc_PknB_like"/>
    <property type="match status" value="1"/>
</dbReference>
<dbReference type="RefSeq" id="WP_344657613.1">
    <property type="nucleotide sequence ID" value="NZ_BAAAQM010000014.1"/>
</dbReference>
<dbReference type="SUPFAM" id="SSF56112">
    <property type="entry name" value="Protein kinase-like (PK-like)"/>
    <property type="match status" value="1"/>
</dbReference>
<feature type="compositionally biased region" description="Low complexity" evidence="6">
    <location>
        <begin position="389"/>
        <end position="415"/>
    </location>
</feature>
<feature type="compositionally biased region" description="Basic and acidic residues" evidence="6">
    <location>
        <begin position="301"/>
        <end position="312"/>
    </location>
</feature>
<feature type="domain" description="Protein kinase" evidence="7">
    <location>
        <begin position="15"/>
        <end position="265"/>
    </location>
</feature>
<dbReference type="PANTHER" id="PTHR43289">
    <property type="entry name" value="MITOGEN-ACTIVATED PROTEIN KINASE KINASE KINASE 20-RELATED"/>
    <property type="match status" value="1"/>
</dbReference>
<dbReference type="PROSITE" id="PS50011">
    <property type="entry name" value="PROTEIN_KINASE_DOM"/>
    <property type="match status" value="1"/>
</dbReference>
<keyword evidence="1" id="KW-0808">Transferase</keyword>